<protein>
    <submittedName>
        <fullName evidence="1">Uncharacterized protein</fullName>
    </submittedName>
</protein>
<dbReference type="EMBL" id="BK015760">
    <property type="protein sequence ID" value="DAE23808.1"/>
    <property type="molecule type" value="Genomic_DNA"/>
</dbReference>
<reference evidence="1" key="1">
    <citation type="journal article" date="2021" name="Proc. Natl. Acad. Sci. U.S.A.">
        <title>A Catalog of Tens of Thousands of Viruses from Human Metagenomes Reveals Hidden Associations with Chronic Diseases.</title>
        <authorList>
            <person name="Tisza M.J."/>
            <person name="Buck C.B."/>
        </authorList>
    </citation>
    <scope>NUCLEOTIDE SEQUENCE</scope>
    <source>
        <strain evidence="1">Ct9lR64</strain>
    </source>
</reference>
<accession>A0A8S5QXK3</accession>
<evidence type="ECO:0000313" key="1">
    <source>
        <dbReference type="EMBL" id="DAE23808.1"/>
    </source>
</evidence>
<proteinExistence type="predicted"/>
<organism evidence="1">
    <name type="scientific">Siphoviridae sp. ct9lR64</name>
    <dbReference type="NCBI Taxonomy" id="2826178"/>
    <lineage>
        <taxon>Viruses</taxon>
        <taxon>Duplodnaviria</taxon>
        <taxon>Heunggongvirae</taxon>
        <taxon>Uroviricota</taxon>
        <taxon>Caudoviricetes</taxon>
    </lineage>
</organism>
<name>A0A8S5QXK3_9CAUD</name>
<sequence>MENEIIDNFHDVPFNPTYIASRFLRSLGFTKFEIWFIKKFGRLSLISKIKAKFMVKKLEKRIKKFYGDVISIMNEENDDE</sequence>